<evidence type="ECO:0000313" key="13">
    <source>
        <dbReference type="Proteomes" id="UP001155182"/>
    </source>
</evidence>
<dbReference type="InterPro" id="IPR023674">
    <property type="entry name" value="Ribosomal_uL1-like"/>
</dbReference>
<gene>
    <name evidence="10 12" type="primary">rplA</name>
    <name evidence="12" type="ORF">NF867_13525</name>
</gene>
<proteinExistence type="inferred from homology"/>
<keyword evidence="13" id="KW-1185">Reference proteome</keyword>
<keyword evidence="3 10" id="KW-0820">tRNA-binding</keyword>
<dbReference type="GO" id="GO:0000049">
    <property type="term" value="F:tRNA binding"/>
    <property type="evidence" value="ECO:0007669"/>
    <property type="project" value="UniProtKB-KW"/>
</dbReference>
<accession>A0A9X2F346</accession>
<comment type="subunit">
    <text evidence="10">Part of the 50S ribosomal subunit.</text>
</comment>
<dbReference type="AlphaFoldDB" id="A0A9X2F346"/>
<keyword evidence="7 10" id="KW-0689">Ribosomal protein</keyword>
<dbReference type="PANTHER" id="PTHR36427">
    <property type="entry name" value="54S RIBOSOMAL PROTEIN L1, MITOCHONDRIAL"/>
    <property type="match status" value="1"/>
</dbReference>
<dbReference type="InterPro" id="IPR002143">
    <property type="entry name" value="Ribosomal_uL1"/>
</dbReference>
<dbReference type="InterPro" id="IPR016095">
    <property type="entry name" value="Ribosomal_uL1_3-a/b-sand"/>
</dbReference>
<keyword evidence="8 10" id="KW-0687">Ribonucleoprotein</keyword>
<evidence type="ECO:0000256" key="11">
    <source>
        <dbReference type="RuleBase" id="RU000659"/>
    </source>
</evidence>
<dbReference type="GO" id="GO:0003735">
    <property type="term" value="F:structural constituent of ribosome"/>
    <property type="evidence" value="ECO:0007669"/>
    <property type="project" value="InterPro"/>
</dbReference>
<dbReference type="GO" id="GO:0015934">
    <property type="term" value="C:large ribosomal subunit"/>
    <property type="evidence" value="ECO:0007669"/>
    <property type="project" value="InterPro"/>
</dbReference>
<evidence type="ECO:0000256" key="9">
    <source>
        <dbReference type="ARBA" id="ARBA00035241"/>
    </source>
</evidence>
<dbReference type="PIRSF" id="PIRSF002155">
    <property type="entry name" value="Ribosomal_L1"/>
    <property type="match status" value="1"/>
</dbReference>
<evidence type="ECO:0000256" key="8">
    <source>
        <dbReference type="ARBA" id="ARBA00023274"/>
    </source>
</evidence>
<dbReference type="Proteomes" id="UP001155182">
    <property type="component" value="Unassembled WGS sequence"/>
</dbReference>
<evidence type="ECO:0000313" key="12">
    <source>
        <dbReference type="EMBL" id="MCO4293879.1"/>
    </source>
</evidence>
<sequence length="232" mass="25017">MARLTKNRKKVLSLLEKDKAYSLQEASALVKQITTTKFDASVDLDIRLGVDPRKANQMVRGIAVLPHGTGKTVRVLVLCTPDKEQEAKEAGADFVGLDDYITKIEQGWTDVDIIITTPACMAKVGKLGRVLGPRNLMPNPKSGTVTNEVGKAVTDVKGGKIDFKVDKTGIIHTSVGKVSFAPEKIYENALEVIQTISRLKPSAAKGTYFKSIHLSSTMSAGIHVETKSVAGI</sequence>
<dbReference type="Pfam" id="PF00687">
    <property type="entry name" value="Ribosomal_L1"/>
    <property type="match status" value="1"/>
</dbReference>
<dbReference type="FunFam" id="3.40.50.790:FF:000001">
    <property type="entry name" value="50S ribosomal protein L1"/>
    <property type="match status" value="1"/>
</dbReference>
<name>A0A9X2F346_9SPHI</name>
<evidence type="ECO:0000256" key="6">
    <source>
        <dbReference type="ARBA" id="ARBA00022884"/>
    </source>
</evidence>
<comment type="function">
    <text evidence="10">Protein L1 is also a translational repressor protein, it controls the translation of the L11 operon by binding to its mRNA.</text>
</comment>
<dbReference type="Gene3D" id="3.40.50.790">
    <property type="match status" value="1"/>
</dbReference>
<dbReference type="InterPro" id="IPR005878">
    <property type="entry name" value="Ribosom_uL1_bac-type"/>
</dbReference>
<organism evidence="12 13">
    <name type="scientific">Solitalea agri</name>
    <dbReference type="NCBI Taxonomy" id="2953739"/>
    <lineage>
        <taxon>Bacteria</taxon>
        <taxon>Pseudomonadati</taxon>
        <taxon>Bacteroidota</taxon>
        <taxon>Sphingobacteriia</taxon>
        <taxon>Sphingobacteriales</taxon>
        <taxon>Sphingobacteriaceae</taxon>
        <taxon>Solitalea</taxon>
    </lineage>
</organism>
<keyword evidence="5 10" id="KW-0810">Translation regulation</keyword>
<comment type="similarity">
    <text evidence="1 10 11">Belongs to the universal ribosomal protein uL1 family.</text>
</comment>
<evidence type="ECO:0000256" key="5">
    <source>
        <dbReference type="ARBA" id="ARBA00022845"/>
    </source>
</evidence>
<comment type="caution">
    <text evidence="12">The sequence shown here is derived from an EMBL/GenBank/DDBJ whole genome shotgun (WGS) entry which is preliminary data.</text>
</comment>
<protein>
    <recommendedName>
        <fullName evidence="9 10">Large ribosomal subunit protein uL1</fullName>
    </recommendedName>
</protein>
<reference evidence="12" key="1">
    <citation type="submission" date="2022-06" db="EMBL/GenBank/DDBJ databases">
        <title>Solitalea sp. MAHUQ-68 isolated from rhizospheric soil.</title>
        <authorList>
            <person name="Huq M.A."/>
        </authorList>
    </citation>
    <scope>NUCLEOTIDE SEQUENCE</scope>
    <source>
        <strain evidence="12">MAHUQ-68</strain>
    </source>
</reference>
<dbReference type="CDD" id="cd00403">
    <property type="entry name" value="Ribosomal_L1"/>
    <property type="match status" value="1"/>
</dbReference>
<dbReference type="InterPro" id="IPR028364">
    <property type="entry name" value="Ribosomal_uL1/biogenesis"/>
</dbReference>
<dbReference type="HAMAP" id="MF_01318_B">
    <property type="entry name" value="Ribosomal_uL1_B"/>
    <property type="match status" value="1"/>
</dbReference>
<keyword evidence="6 10" id="KW-0694">RNA-binding</keyword>
<evidence type="ECO:0000256" key="10">
    <source>
        <dbReference type="HAMAP-Rule" id="MF_01318"/>
    </source>
</evidence>
<comment type="function">
    <text evidence="10">Binds directly to 23S rRNA. The L1 stalk is quite mobile in the ribosome, and is involved in E site tRNA release.</text>
</comment>
<evidence type="ECO:0000256" key="1">
    <source>
        <dbReference type="ARBA" id="ARBA00010531"/>
    </source>
</evidence>
<dbReference type="PROSITE" id="PS01199">
    <property type="entry name" value="RIBOSOMAL_L1"/>
    <property type="match status" value="1"/>
</dbReference>
<dbReference type="GO" id="GO:0019843">
    <property type="term" value="F:rRNA binding"/>
    <property type="evidence" value="ECO:0007669"/>
    <property type="project" value="UniProtKB-UniRule"/>
</dbReference>
<dbReference type="Gene3D" id="3.30.190.20">
    <property type="match status" value="1"/>
</dbReference>
<keyword evidence="4 10" id="KW-0699">rRNA-binding</keyword>
<evidence type="ECO:0000256" key="7">
    <source>
        <dbReference type="ARBA" id="ARBA00022980"/>
    </source>
</evidence>
<evidence type="ECO:0000256" key="4">
    <source>
        <dbReference type="ARBA" id="ARBA00022730"/>
    </source>
</evidence>
<dbReference type="EMBL" id="JAMWYS010000046">
    <property type="protein sequence ID" value="MCO4293879.1"/>
    <property type="molecule type" value="Genomic_DNA"/>
</dbReference>
<dbReference type="NCBIfam" id="TIGR01169">
    <property type="entry name" value="rplA_bact"/>
    <property type="match status" value="1"/>
</dbReference>
<dbReference type="SUPFAM" id="SSF56808">
    <property type="entry name" value="Ribosomal protein L1"/>
    <property type="match status" value="1"/>
</dbReference>
<dbReference type="GO" id="GO:0006412">
    <property type="term" value="P:translation"/>
    <property type="evidence" value="ECO:0007669"/>
    <property type="project" value="UniProtKB-UniRule"/>
</dbReference>
<dbReference type="InterPro" id="IPR023673">
    <property type="entry name" value="Ribosomal_uL1_CS"/>
</dbReference>
<dbReference type="PANTHER" id="PTHR36427:SF3">
    <property type="entry name" value="LARGE RIBOSOMAL SUBUNIT PROTEIN UL1M"/>
    <property type="match status" value="1"/>
</dbReference>
<evidence type="ECO:0000256" key="3">
    <source>
        <dbReference type="ARBA" id="ARBA00022555"/>
    </source>
</evidence>
<dbReference type="GO" id="GO:0006417">
    <property type="term" value="P:regulation of translation"/>
    <property type="evidence" value="ECO:0007669"/>
    <property type="project" value="UniProtKB-KW"/>
</dbReference>
<keyword evidence="2 10" id="KW-0678">Repressor</keyword>
<dbReference type="RefSeq" id="WP_252588556.1">
    <property type="nucleotide sequence ID" value="NZ_JAMWYS010000046.1"/>
</dbReference>
<evidence type="ECO:0000256" key="2">
    <source>
        <dbReference type="ARBA" id="ARBA00022491"/>
    </source>
</evidence>